<evidence type="ECO:0000256" key="1">
    <source>
        <dbReference type="SAM" id="MobiDB-lite"/>
    </source>
</evidence>
<dbReference type="OrthoDB" id="2140240at2759"/>
<dbReference type="EMBL" id="KL142369">
    <property type="protein sequence ID" value="KDR82426.1"/>
    <property type="molecule type" value="Genomic_DNA"/>
</dbReference>
<dbReference type="Proteomes" id="UP000027222">
    <property type="component" value="Unassembled WGS sequence"/>
</dbReference>
<gene>
    <name evidence="3" type="ORF">GALMADRAFT_237736</name>
</gene>
<evidence type="ECO:0000313" key="3">
    <source>
        <dbReference type="EMBL" id="KDR82426.1"/>
    </source>
</evidence>
<feature type="compositionally biased region" description="Pro residues" evidence="1">
    <location>
        <begin position="153"/>
        <end position="170"/>
    </location>
</feature>
<organism evidence="3 4">
    <name type="scientific">Galerina marginata (strain CBS 339.88)</name>
    <dbReference type="NCBI Taxonomy" id="685588"/>
    <lineage>
        <taxon>Eukaryota</taxon>
        <taxon>Fungi</taxon>
        <taxon>Dikarya</taxon>
        <taxon>Basidiomycota</taxon>
        <taxon>Agaricomycotina</taxon>
        <taxon>Agaricomycetes</taxon>
        <taxon>Agaricomycetidae</taxon>
        <taxon>Agaricales</taxon>
        <taxon>Agaricineae</taxon>
        <taxon>Strophariaceae</taxon>
        <taxon>Galerina</taxon>
    </lineage>
</organism>
<sequence>MKFVNTAFIFSVALVSVSAAPLKLSRRAVDPALVPEFGHAAGLNPTGTGDCDGIPNAQGVPIKIPCSCPPDRNAFIASLNANVAAGHAVKNPTISVSFPTDDSKASKLARINTALVTLQNLNGPGVGCPAVSTTFSAQAQAIQAGTDNAAPAPAAPAPAPAAPAPAPAVPAPASGGVDPALVPEFGHAAGLNPTGTGDCDGIPNAQGVAIKIPCSCPPDRNAFIQSLSANVAAGHAVNNPTIQLSFPTDDSKASKLARINASLITLQNLNGPGVGCPAASTTFSAQQQAIQNGP</sequence>
<protein>
    <submittedName>
        <fullName evidence="3">Uncharacterized protein</fullName>
    </submittedName>
</protein>
<evidence type="ECO:0000256" key="2">
    <source>
        <dbReference type="SAM" id="SignalP"/>
    </source>
</evidence>
<accession>A0A067TH18</accession>
<feature type="chain" id="PRO_5001649092" evidence="2">
    <location>
        <begin position="20"/>
        <end position="294"/>
    </location>
</feature>
<feature type="region of interest" description="Disordered" evidence="1">
    <location>
        <begin position="146"/>
        <end position="172"/>
    </location>
</feature>
<feature type="signal peptide" evidence="2">
    <location>
        <begin position="1"/>
        <end position="19"/>
    </location>
</feature>
<reference evidence="4" key="1">
    <citation type="journal article" date="2014" name="Proc. Natl. Acad. Sci. U.S.A.">
        <title>Extensive sampling of basidiomycete genomes demonstrates inadequacy of the white-rot/brown-rot paradigm for wood decay fungi.</title>
        <authorList>
            <person name="Riley R."/>
            <person name="Salamov A.A."/>
            <person name="Brown D.W."/>
            <person name="Nagy L.G."/>
            <person name="Floudas D."/>
            <person name="Held B.W."/>
            <person name="Levasseur A."/>
            <person name="Lombard V."/>
            <person name="Morin E."/>
            <person name="Otillar R."/>
            <person name="Lindquist E.A."/>
            <person name="Sun H."/>
            <person name="LaButti K.M."/>
            <person name="Schmutz J."/>
            <person name="Jabbour D."/>
            <person name="Luo H."/>
            <person name="Baker S.E."/>
            <person name="Pisabarro A.G."/>
            <person name="Walton J.D."/>
            <person name="Blanchette R.A."/>
            <person name="Henrissat B."/>
            <person name="Martin F."/>
            <person name="Cullen D."/>
            <person name="Hibbett D.S."/>
            <person name="Grigoriev I.V."/>
        </authorList>
    </citation>
    <scope>NUCLEOTIDE SEQUENCE [LARGE SCALE GENOMIC DNA]</scope>
    <source>
        <strain evidence="4">CBS 339.88</strain>
    </source>
</reference>
<name>A0A067TH18_GALM3</name>
<keyword evidence="4" id="KW-1185">Reference proteome</keyword>
<proteinExistence type="predicted"/>
<dbReference type="HOGENOM" id="CLU_085129_0_0_1"/>
<keyword evidence="2" id="KW-0732">Signal</keyword>
<evidence type="ECO:0000313" key="4">
    <source>
        <dbReference type="Proteomes" id="UP000027222"/>
    </source>
</evidence>
<dbReference type="AlphaFoldDB" id="A0A067TH18"/>